<feature type="non-terminal residue" evidence="1">
    <location>
        <position position="125"/>
    </location>
</feature>
<reference evidence="1" key="1">
    <citation type="submission" date="2023-10" db="EMBL/GenBank/DDBJ databases">
        <authorList>
            <person name="Chen Y."/>
            <person name="Shah S."/>
            <person name="Dougan E. K."/>
            <person name="Thang M."/>
            <person name="Chan C."/>
        </authorList>
    </citation>
    <scope>NUCLEOTIDE SEQUENCE [LARGE SCALE GENOMIC DNA]</scope>
</reference>
<comment type="caution">
    <text evidence="1">The sequence shown here is derived from an EMBL/GenBank/DDBJ whole genome shotgun (WGS) entry which is preliminary data.</text>
</comment>
<keyword evidence="2" id="KW-1185">Reference proteome</keyword>
<sequence>ARIAPIGIDGCRGEAHPAQVLTVQAKELEFAASGAAVTLIKIRKKPRVGIGDALARHASDLDIAKQGYSLLETDGYEGDCVVEMTAKEGASGFVSKPDACPSSDVSLAARGVRADGARRELAEGA</sequence>
<evidence type="ECO:0000313" key="1">
    <source>
        <dbReference type="EMBL" id="CAK0813167.1"/>
    </source>
</evidence>
<organism evidence="1 2">
    <name type="scientific">Prorocentrum cordatum</name>
    <dbReference type="NCBI Taxonomy" id="2364126"/>
    <lineage>
        <taxon>Eukaryota</taxon>
        <taxon>Sar</taxon>
        <taxon>Alveolata</taxon>
        <taxon>Dinophyceae</taxon>
        <taxon>Prorocentrales</taxon>
        <taxon>Prorocentraceae</taxon>
        <taxon>Prorocentrum</taxon>
    </lineage>
</organism>
<proteinExistence type="predicted"/>
<feature type="non-terminal residue" evidence="1">
    <location>
        <position position="1"/>
    </location>
</feature>
<evidence type="ECO:0000313" key="2">
    <source>
        <dbReference type="Proteomes" id="UP001189429"/>
    </source>
</evidence>
<gene>
    <name evidence="1" type="ORF">PCOR1329_LOCUS17179</name>
</gene>
<protein>
    <submittedName>
        <fullName evidence="1">Uncharacterized protein</fullName>
    </submittedName>
</protein>
<accession>A0ABN9R7H4</accession>
<dbReference type="EMBL" id="CAUYUJ010005313">
    <property type="protein sequence ID" value="CAK0813167.1"/>
    <property type="molecule type" value="Genomic_DNA"/>
</dbReference>
<name>A0ABN9R7H4_9DINO</name>
<dbReference type="Proteomes" id="UP001189429">
    <property type="component" value="Unassembled WGS sequence"/>
</dbReference>